<dbReference type="InterPro" id="IPR052211">
    <property type="entry name" value="Cpx_auxiliary_protein"/>
</dbReference>
<comment type="caution">
    <text evidence="7">The sequence shown here is derived from an EMBL/GenBank/DDBJ whole genome shotgun (WGS) entry which is preliminary data.</text>
</comment>
<evidence type="ECO:0000256" key="5">
    <source>
        <dbReference type="SAM" id="MobiDB-lite"/>
    </source>
</evidence>
<evidence type="ECO:0000256" key="1">
    <source>
        <dbReference type="ARBA" id="ARBA00004418"/>
    </source>
</evidence>
<dbReference type="CDD" id="cd09916">
    <property type="entry name" value="CpxP_like"/>
    <property type="match status" value="1"/>
</dbReference>
<comment type="similarity">
    <text evidence="2">Belongs to the CpxP/Spy family.</text>
</comment>
<keyword evidence="3 6" id="KW-0732">Signal</keyword>
<evidence type="ECO:0000313" key="7">
    <source>
        <dbReference type="EMBL" id="RQW61334.1"/>
    </source>
</evidence>
<dbReference type="Gene3D" id="1.20.120.1490">
    <property type="match status" value="1"/>
</dbReference>
<dbReference type="InterPro" id="IPR012899">
    <property type="entry name" value="LTXXQ"/>
</dbReference>
<gene>
    <name evidence="7" type="primary">cpxP</name>
    <name evidence="7" type="ORF">EES38_19680</name>
</gene>
<name>A0A3N9TBZ1_9VIBR</name>
<dbReference type="NCBIfam" id="NF009391">
    <property type="entry name" value="PRK12750.1"/>
    <property type="match status" value="1"/>
</dbReference>
<protein>
    <submittedName>
        <fullName evidence="7">Periplasmic repressor CpxP</fullName>
    </submittedName>
</protein>
<dbReference type="RefSeq" id="WP_124938922.1">
    <property type="nucleotide sequence ID" value="NZ_RJVQ01000013.1"/>
</dbReference>
<evidence type="ECO:0000256" key="4">
    <source>
        <dbReference type="ARBA" id="ARBA00022764"/>
    </source>
</evidence>
<feature type="signal peptide" evidence="6">
    <location>
        <begin position="1"/>
        <end position="25"/>
    </location>
</feature>
<evidence type="ECO:0000313" key="8">
    <source>
        <dbReference type="Proteomes" id="UP000281112"/>
    </source>
</evidence>
<feature type="compositionally biased region" description="Basic and acidic residues" evidence="5">
    <location>
        <begin position="27"/>
        <end position="48"/>
    </location>
</feature>
<evidence type="ECO:0000256" key="6">
    <source>
        <dbReference type="SAM" id="SignalP"/>
    </source>
</evidence>
<dbReference type="Proteomes" id="UP000281112">
    <property type="component" value="Unassembled WGS sequence"/>
</dbReference>
<feature type="compositionally biased region" description="Pro residues" evidence="5">
    <location>
        <begin position="172"/>
        <end position="182"/>
    </location>
</feature>
<dbReference type="AlphaFoldDB" id="A0A3N9TBZ1"/>
<dbReference type="PANTHER" id="PTHR38102:SF1">
    <property type="entry name" value="PERIPLASMIC CHAPERONE SPY"/>
    <property type="match status" value="1"/>
</dbReference>
<feature type="region of interest" description="Disordered" evidence="5">
    <location>
        <begin position="158"/>
        <end position="182"/>
    </location>
</feature>
<keyword evidence="4" id="KW-0574">Periplasm</keyword>
<feature type="chain" id="PRO_5018331967" evidence="6">
    <location>
        <begin position="26"/>
        <end position="182"/>
    </location>
</feature>
<sequence>MKALKKCILAAAMIPVVLGSASAFAHNGDKDRDGKRPMMQDCRPDGERDMMRKLNLTPEQRDQLHDIRHEQREEMRADMDAHRAQMQAFRAEEDKLLLSKDFSPEQAKALAKKMSDQQIERRVHMMENRHKMLSVLTPEQKAKWSELRAQGPKAFAECHFGKGGPDGDKHPQPPMEPKPAME</sequence>
<dbReference type="Pfam" id="PF07813">
    <property type="entry name" value="LTXXQ"/>
    <property type="match status" value="1"/>
</dbReference>
<dbReference type="GO" id="GO:0030288">
    <property type="term" value="C:outer membrane-bounded periplasmic space"/>
    <property type="evidence" value="ECO:0007669"/>
    <property type="project" value="TreeGrafter"/>
</dbReference>
<proteinExistence type="inferred from homology"/>
<comment type="subcellular location">
    <subcellularLocation>
        <location evidence="1">Periplasm</location>
    </subcellularLocation>
</comment>
<dbReference type="PANTHER" id="PTHR38102">
    <property type="entry name" value="PERIPLASMIC CHAPERONE SPY"/>
    <property type="match status" value="1"/>
</dbReference>
<organism evidence="7 8">
    <name type="scientific">Vibrio viridaestus</name>
    <dbReference type="NCBI Taxonomy" id="2487322"/>
    <lineage>
        <taxon>Bacteria</taxon>
        <taxon>Pseudomonadati</taxon>
        <taxon>Pseudomonadota</taxon>
        <taxon>Gammaproteobacteria</taxon>
        <taxon>Vibrionales</taxon>
        <taxon>Vibrionaceae</taxon>
        <taxon>Vibrio</taxon>
    </lineage>
</organism>
<feature type="region of interest" description="Disordered" evidence="5">
    <location>
        <begin position="25"/>
        <end position="48"/>
    </location>
</feature>
<dbReference type="GO" id="GO:0051082">
    <property type="term" value="F:unfolded protein binding"/>
    <property type="evidence" value="ECO:0007669"/>
    <property type="project" value="TreeGrafter"/>
</dbReference>
<keyword evidence="8" id="KW-1185">Reference proteome</keyword>
<reference evidence="7 8" key="1">
    <citation type="submission" date="2018-11" db="EMBL/GenBank/DDBJ databases">
        <title>Vibrio LJC006 sp. nov., isolated from seawater during the bloom of the enteromorpha.</title>
        <authorList>
            <person name="Liang J."/>
        </authorList>
    </citation>
    <scope>NUCLEOTIDE SEQUENCE [LARGE SCALE GENOMIC DNA]</scope>
    <source>
        <strain evidence="7 8">LJC006</strain>
    </source>
</reference>
<evidence type="ECO:0000256" key="2">
    <source>
        <dbReference type="ARBA" id="ARBA00008441"/>
    </source>
</evidence>
<accession>A0A3N9TBZ1</accession>
<evidence type="ECO:0000256" key="3">
    <source>
        <dbReference type="ARBA" id="ARBA00022729"/>
    </source>
</evidence>
<dbReference type="EMBL" id="RJVQ01000013">
    <property type="protein sequence ID" value="RQW61334.1"/>
    <property type="molecule type" value="Genomic_DNA"/>
</dbReference>
<dbReference type="OrthoDB" id="6105813at2"/>